<sequence>MKKWIIIPVVFVAVVVLGFFINATCSERIGVGNAGIKVNLYGDDKGVDPVTEVTGKVWYNPWTTEIYEFPLYVQNAIFTADRTEGSPTNDELRVTTKNSMEVRFDVSVNYRIDQDKVSKVFKKYRRPLNELSNTVMRNYIRDGFSRAAADYTAEDMYKNRNEFVGLADSIIRTSLVQEGFIIEKVVLLNSLRLPKAVTEAINSTVKAEQIAQQKRNELAQAKADADKRIAEARGTSESMLIQAKAEAEAYRIKNKELTKLIIQQQFIEKWNGELPQYGTVPQIFRDISSK</sequence>
<organism evidence="4 5">
    <name type="scientific">Fulvitalea axinellae</name>
    <dbReference type="NCBI Taxonomy" id="1182444"/>
    <lineage>
        <taxon>Bacteria</taxon>
        <taxon>Pseudomonadati</taxon>
        <taxon>Bacteroidota</taxon>
        <taxon>Cytophagia</taxon>
        <taxon>Cytophagales</taxon>
        <taxon>Persicobacteraceae</taxon>
        <taxon>Fulvitalea</taxon>
    </lineage>
</organism>
<dbReference type="GO" id="GO:0016020">
    <property type="term" value="C:membrane"/>
    <property type="evidence" value="ECO:0007669"/>
    <property type="project" value="UniProtKB-SubCell"/>
</dbReference>
<feature type="domain" description="Band 7" evidence="3">
    <location>
        <begin position="24"/>
        <end position="205"/>
    </location>
</feature>
<evidence type="ECO:0000259" key="3">
    <source>
        <dbReference type="SMART" id="SM00244"/>
    </source>
</evidence>
<evidence type="ECO:0000313" key="5">
    <source>
        <dbReference type="Proteomes" id="UP001348817"/>
    </source>
</evidence>
<keyword evidence="5" id="KW-1185">Reference proteome</keyword>
<dbReference type="RefSeq" id="WP_338392657.1">
    <property type="nucleotide sequence ID" value="NZ_AP025314.1"/>
</dbReference>
<keyword evidence="2" id="KW-0175">Coiled coil</keyword>
<dbReference type="InterPro" id="IPR001107">
    <property type="entry name" value="Band_7"/>
</dbReference>
<evidence type="ECO:0000256" key="1">
    <source>
        <dbReference type="ARBA" id="ARBA00004167"/>
    </source>
</evidence>
<dbReference type="InterPro" id="IPR036013">
    <property type="entry name" value="Band_7/SPFH_dom_sf"/>
</dbReference>
<dbReference type="SUPFAM" id="SSF117892">
    <property type="entry name" value="Band 7/SPFH domain"/>
    <property type="match status" value="1"/>
</dbReference>
<evidence type="ECO:0000313" key="4">
    <source>
        <dbReference type="EMBL" id="BDD11142.1"/>
    </source>
</evidence>
<dbReference type="PANTHER" id="PTHR42911">
    <property type="entry name" value="MODULATOR OF FTSH PROTEASE HFLC"/>
    <property type="match status" value="1"/>
</dbReference>
<dbReference type="AlphaFoldDB" id="A0AAU9CT16"/>
<comment type="subcellular location">
    <subcellularLocation>
        <location evidence="1">Membrane</location>
        <topology evidence="1">Single-pass membrane protein</topology>
    </subcellularLocation>
</comment>
<feature type="coiled-coil region" evidence="2">
    <location>
        <begin position="204"/>
        <end position="260"/>
    </location>
</feature>
<reference evidence="4 5" key="1">
    <citation type="submission" date="2021-12" db="EMBL/GenBank/DDBJ databases">
        <title>Genome sequencing of bacteria with rrn-lacking chromosome and rrn-plasmid.</title>
        <authorList>
            <person name="Anda M."/>
            <person name="Iwasaki W."/>
        </authorList>
    </citation>
    <scope>NUCLEOTIDE SEQUENCE [LARGE SCALE GENOMIC DNA]</scope>
    <source>
        <strain evidence="4 5">DSM 100852</strain>
    </source>
</reference>
<dbReference type="Proteomes" id="UP001348817">
    <property type="component" value="Chromosome"/>
</dbReference>
<accession>A0AAU9CT16</accession>
<dbReference type="PANTHER" id="PTHR42911:SF1">
    <property type="entry name" value="MODULATOR OF FTSH PROTEASE HFLC"/>
    <property type="match status" value="1"/>
</dbReference>
<evidence type="ECO:0000256" key="2">
    <source>
        <dbReference type="SAM" id="Coils"/>
    </source>
</evidence>
<dbReference type="SMART" id="SM00244">
    <property type="entry name" value="PHB"/>
    <property type="match status" value="1"/>
</dbReference>
<protein>
    <recommendedName>
        <fullName evidence="3">Band 7 domain-containing protein</fullName>
    </recommendedName>
</protein>
<dbReference type="EMBL" id="AP025314">
    <property type="protein sequence ID" value="BDD11142.1"/>
    <property type="molecule type" value="Genomic_DNA"/>
</dbReference>
<proteinExistence type="predicted"/>
<dbReference type="Pfam" id="PF01145">
    <property type="entry name" value="Band_7"/>
    <property type="match status" value="1"/>
</dbReference>
<gene>
    <name evidence="4" type="ORF">FUAX_35740</name>
</gene>
<dbReference type="Gene3D" id="3.30.479.30">
    <property type="entry name" value="Band 7 domain"/>
    <property type="match status" value="1"/>
</dbReference>
<dbReference type="KEGG" id="fax:FUAX_35740"/>
<name>A0AAU9CT16_9BACT</name>